<keyword evidence="4" id="KW-0813">Transport</keyword>
<gene>
    <name evidence="9" type="ORF">M427DRAFT_453916</name>
</gene>
<dbReference type="GO" id="GO:0017119">
    <property type="term" value="C:Golgi transport complex"/>
    <property type="evidence" value="ECO:0007669"/>
    <property type="project" value="InterPro"/>
</dbReference>
<dbReference type="OrthoDB" id="46189at2759"/>
<name>A0A139AS64_GONPJ</name>
<keyword evidence="7" id="KW-0472">Membrane</keyword>
<protein>
    <recommendedName>
        <fullName evidence="3">Conserved oligomeric Golgi complex subunit 1</fullName>
    </recommendedName>
</protein>
<dbReference type="AlphaFoldDB" id="A0A139AS64"/>
<evidence type="ECO:0000256" key="6">
    <source>
        <dbReference type="ARBA" id="ARBA00023034"/>
    </source>
</evidence>
<evidence type="ECO:0000256" key="8">
    <source>
        <dbReference type="SAM" id="MobiDB-lite"/>
    </source>
</evidence>
<comment type="similarity">
    <text evidence="2">Belongs to the COG1 family.</text>
</comment>
<keyword evidence="10" id="KW-1185">Reference proteome</keyword>
<dbReference type="InterPro" id="IPR033370">
    <property type="entry name" value="COG1"/>
</dbReference>
<dbReference type="Proteomes" id="UP000070544">
    <property type="component" value="Unassembled WGS sequence"/>
</dbReference>
<sequence>MVGESYRDIIAASQSISDMQSLSRDVGAALTSVRDTCDSNSLKNKATDAKNAGKDLAQEEKKRLFYPIAAQIKLLVDTPEELWYAIESHEYLQAAHAFLLAKLVYRNLQTSAEGAILGLKTTFPVVQRQWDAIAPFRQQILFRTRSHLRHPSSHTPRHVARTLVAWALLDQAQLATLLAGFLDERARGVAEVVRGNAPQGDPDTPHLYATLRTASRAVSGTIRHAALVFAPDPVDGRCAVWRTYADEVEGAHAHGHGGSHHIHGHHHRASLAPPDGALSPAAPEPPRASTRTRRAHAVARHLPSAVVSYRPVMDARDTLALEDLRKATGTWLDGVLGEARTGLATLLGGATTAEAWREARAGVVEEVRGIESGDREGGGWDKVCHTALNRPFRPWHNLFRPIFRARAEALVEEAGREVGELPKTRVHAMLQQLEEGGPDSDLAAFIWTPTPAPDVPAPAGAALDADVAARIRVVAGRAVGVTPVVEAAAAEFEAAVRKVKACVRELVKEALEERAEREGLRDEWGFREDANGVVGAYEKIVADAVERYREGLLGLLAEERRKFDVAESVGEKKAAIDRAIVVGRIARAVSSRNPTGVSKPGSSRTLRGAGLSLDQRIVGADQGPRQALLTVTRASFSMWLVNIAQGFGAKLVDGFEFYYRKHPYILPESWEAVVIQGEADGGQTEEAKLLLPTFASRFIIDGLYDVCTEITRLGGYLIEVSTIRRALILLARSAFTFYTAELDQTHPRLGEQLLLQLLFDIRYLVRLFQGCWLASTTLDVLPGEEPLVTTDLESLANEALAAIRKEIDPIELTVADSHLTANVDRFYVRNATLLGPLLVLNPRVIEPKRPTTYNESYNALPVAAQAPRFPMSSTIPLSTATFQMIPLSQQVAKAQKAPPYRPPRQPLRLTQHSAEARTQLPAVSQSAATNTAGLFLGSLVEQGGKAFLSAGSTVLGQTGLNIFGLFDGR</sequence>
<dbReference type="GO" id="GO:0000139">
    <property type="term" value="C:Golgi membrane"/>
    <property type="evidence" value="ECO:0007669"/>
    <property type="project" value="UniProtKB-SubCell"/>
</dbReference>
<comment type="subcellular location">
    <subcellularLocation>
        <location evidence="1">Golgi apparatus membrane</location>
        <topology evidence="1">Peripheral membrane protein</topology>
    </subcellularLocation>
</comment>
<evidence type="ECO:0000256" key="7">
    <source>
        <dbReference type="ARBA" id="ARBA00023136"/>
    </source>
</evidence>
<dbReference type="STRING" id="1344416.A0A139AS64"/>
<evidence type="ECO:0000313" key="9">
    <source>
        <dbReference type="EMBL" id="KXS19591.1"/>
    </source>
</evidence>
<dbReference type="PANTHER" id="PTHR31658:SF0">
    <property type="entry name" value="CONSERVED OLIGOMERIC GOLGI COMPLEX SUBUNIT 1"/>
    <property type="match status" value="1"/>
</dbReference>
<evidence type="ECO:0000256" key="4">
    <source>
        <dbReference type="ARBA" id="ARBA00022448"/>
    </source>
</evidence>
<evidence type="ECO:0000313" key="10">
    <source>
        <dbReference type="Proteomes" id="UP000070544"/>
    </source>
</evidence>
<dbReference type="GO" id="GO:0015031">
    <property type="term" value="P:protein transport"/>
    <property type="evidence" value="ECO:0007669"/>
    <property type="project" value="UniProtKB-KW"/>
</dbReference>
<keyword evidence="5" id="KW-0653">Protein transport</keyword>
<feature type="compositionally biased region" description="Basic residues" evidence="8">
    <location>
        <begin position="253"/>
        <end position="269"/>
    </location>
</feature>
<reference evidence="9 10" key="1">
    <citation type="journal article" date="2015" name="Genome Biol. Evol.">
        <title>Phylogenomic analyses indicate that early fungi evolved digesting cell walls of algal ancestors of land plants.</title>
        <authorList>
            <person name="Chang Y."/>
            <person name="Wang S."/>
            <person name="Sekimoto S."/>
            <person name="Aerts A.L."/>
            <person name="Choi C."/>
            <person name="Clum A."/>
            <person name="LaButti K.M."/>
            <person name="Lindquist E.A."/>
            <person name="Yee Ngan C."/>
            <person name="Ohm R.A."/>
            <person name="Salamov A.A."/>
            <person name="Grigoriev I.V."/>
            <person name="Spatafora J.W."/>
            <person name="Berbee M.L."/>
        </authorList>
    </citation>
    <scope>NUCLEOTIDE SEQUENCE [LARGE SCALE GENOMIC DNA]</scope>
    <source>
        <strain evidence="9 10">JEL478</strain>
    </source>
</reference>
<organism evidence="9 10">
    <name type="scientific">Gonapodya prolifera (strain JEL478)</name>
    <name type="common">Monoblepharis prolifera</name>
    <dbReference type="NCBI Taxonomy" id="1344416"/>
    <lineage>
        <taxon>Eukaryota</taxon>
        <taxon>Fungi</taxon>
        <taxon>Fungi incertae sedis</taxon>
        <taxon>Chytridiomycota</taxon>
        <taxon>Chytridiomycota incertae sedis</taxon>
        <taxon>Monoblepharidomycetes</taxon>
        <taxon>Monoblepharidales</taxon>
        <taxon>Gonapodyaceae</taxon>
        <taxon>Gonapodya</taxon>
    </lineage>
</organism>
<keyword evidence="6" id="KW-0333">Golgi apparatus</keyword>
<evidence type="ECO:0000256" key="3">
    <source>
        <dbReference type="ARBA" id="ARBA00020978"/>
    </source>
</evidence>
<dbReference type="OMA" id="DNPRRQT"/>
<feature type="region of interest" description="Disordered" evidence="8">
    <location>
        <begin position="252"/>
        <end position="294"/>
    </location>
</feature>
<evidence type="ECO:0000256" key="2">
    <source>
        <dbReference type="ARBA" id="ARBA00006653"/>
    </source>
</evidence>
<evidence type="ECO:0000256" key="5">
    <source>
        <dbReference type="ARBA" id="ARBA00022927"/>
    </source>
</evidence>
<dbReference type="EMBL" id="KQ965738">
    <property type="protein sequence ID" value="KXS19591.1"/>
    <property type="molecule type" value="Genomic_DNA"/>
</dbReference>
<accession>A0A139AS64</accession>
<evidence type="ECO:0000256" key="1">
    <source>
        <dbReference type="ARBA" id="ARBA00004395"/>
    </source>
</evidence>
<dbReference type="GO" id="GO:0006891">
    <property type="term" value="P:intra-Golgi vesicle-mediated transport"/>
    <property type="evidence" value="ECO:0007669"/>
    <property type="project" value="InterPro"/>
</dbReference>
<proteinExistence type="inferred from homology"/>
<dbReference type="PANTHER" id="PTHR31658">
    <property type="entry name" value="CONSERVED OLIGOMERIC GOLGI COMPLEX SUBUNIT 1"/>
    <property type="match status" value="1"/>
</dbReference>